<protein>
    <submittedName>
        <fullName evidence="2">Uncharacterized protein</fullName>
    </submittedName>
</protein>
<evidence type="ECO:0000313" key="3">
    <source>
        <dbReference type="Proteomes" id="UP000470246"/>
    </source>
</evidence>
<dbReference type="RefSeq" id="WP_163482224.1">
    <property type="nucleotide sequence ID" value="NZ_JAAGWF010000012.1"/>
</dbReference>
<dbReference type="EMBL" id="JAAGWF010000012">
    <property type="protein sequence ID" value="NEK58862.1"/>
    <property type="molecule type" value="Genomic_DNA"/>
</dbReference>
<reference evidence="2 3" key="1">
    <citation type="submission" date="2020-02" db="EMBL/GenBank/DDBJ databases">
        <title>Geodermatophilus sabuli CPCC 205279 I12A-02694.</title>
        <authorList>
            <person name="Jiang Z."/>
        </authorList>
    </citation>
    <scope>NUCLEOTIDE SEQUENCE [LARGE SCALE GENOMIC DNA]</scope>
    <source>
        <strain evidence="2 3">I12A-02694</strain>
    </source>
</reference>
<proteinExistence type="predicted"/>
<keyword evidence="1" id="KW-1133">Transmembrane helix</keyword>
<name>A0A7K3W246_9ACTN</name>
<evidence type="ECO:0000313" key="2">
    <source>
        <dbReference type="EMBL" id="NEK58862.1"/>
    </source>
</evidence>
<feature type="transmembrane region" description="Helical" evidence="1">
    <location>
        <begin position="23"/>
        <end position="42"/>
    </location>
</feature>
<dbReference type="AlphaFoldDB" id="A0A7K3W246"/>
<organism evidence="2 3">
    <name type="scientific">Geodermatophilus sabuli</name>
    <dbReference type="NCBI Taxonomy" id="1564158"/>
    <lineage>
        <taxon>Bacteria</taxon>
        <taxon>Bacillati</taxon>
        <taxon>Actinomycetota</taxon>
        <taxon>Actinomycetes</taxon>
        <taxon>Geodermatophilales</taxon>
        <taxon>Geodermatophilaceae</taxon>
        <taxon>Geodermatophilus</taxon>
    </lineage>
</organism>
<dbReference type="Proteomes" id="UP000470246">
    <property type="component" value="Unassembled WGS sequence"/>
</dbReference>
<sequence length="466" mass="46138">MTGERDQVPPAPGADGRGASRRLLAWATVGCVVLAVLVPLVVRADRAPAPAPAATPPPTAASTARGVGVPAAADVLGLPTRGSLAGDPAFVAGVRQLPWNDAGAPPDRLQPDPGTRRVVFAGDVPGGRWALVAGRNPLLAAESPGAPPAPGGRGLVAAWFAGPPGATAEQMRLRGVPRGVAGDRPAALLDPLAGALVVLGAPGDVVEVSDHPVVSADGRVSRSYRPVAAPDGVAVVALPPAELPSVSAVAYQVVRDGALLIRTEPDPFPDPAAPPPPPVPIDYRRGLPSATGAQVAQRVAAGIVAQVGLPRTAVQVAAPWVGDVPQDGPGAGTVAVVTVTVPSGAVVVGAEWAAPADDGAAGRRCALAIAPAGFPLDRQVHALSCGAPSSTGTAAPQTDLVVVAPPSVATVRAHSAAGIFLAEFPAADGVVVAPFPRRTVTVEAITGGGVSLGRVRLLGQSADFGS</sequence>
<comment type="caution">
    <text evidence="2">The sequence shown here is derived from an EMBL/GenBank/DDBJ whole genome shotgun (WGS) entry which is preliminary data.</text>
</comment>
<keyword evidence="3" id="KW-1185">Reference proteome</keyword>
<evidence type="ECO:0000256" key="1">
    <source>
        <dbReference type="SAM" id="Phobius"/>
    </source>
</evidence>
<keyword evidence="1" id="KW-0812">Transmembrane</keyword>
<gene>
    <name evidence="2" type="ORF">GCU56_13390</name>
</gene>
<accession>A0A7K3W246</accession>
<keyword evidence="1" id="KW-0472">Membrane</keyword>